<dbReference type="InterPro" id="IPR013102">
    <property type="entry name" value="PYNP_C"/>
</dbReference>
<comment type="similarity">
    <text evidence="1">Belongs to the thymidine/pyrimidine-nucleoside phosphorylase family.</text>
</comment>
<dbReference type="PROSITE" id="PS00647">
    <property type="entry name" value="THYMID_PHOSPHORYLASE"/>
    <property type="match status" value="1"/>
</dbReference>
<dbReference type="SUPFAM" id="SSF52418">
    <property type="entry name" value="Nucleoside phosphorylase/phosphoribosyltransferase catalytic domain"/>
    <property type="match status" value="1"/>
</dbReference>
<dbReference type="GO" id="GO:0005829">
    <property type="term" value="C:cytosol"/>
    <property type="evidence" value="ECO:0007669"/>
    <property type="project" value="TreeGrafter"/>
</dbReference>
<reference evidence="8" key="1">
    <citation type="submission" date="2020-06" db="EMBL/GenBank/DDBJ databases">
        <title>Legume-microbial interactions unlock mineral nutrients during tropical forest succession.</title>
        <authorList>
            <person name="Epihov D.Z."/>
        </authorList>
    </citation>
    <scope>NUCLEOTIDE SEQUENCE [LARGE SCALE GENOMIC DNA]</scope>
    <source>
        <strain evidence="8">Pan2503</strain>
    </source>
</reference>
<dbReference type="InterPro" id="IPR036566">
    <property type="entry name" value="PYNP-like_C_sf"/>
</dbReference>
<dbReference type="Gene3D" id="3.90.1170.30">
    <property type="entry name" value="Pyrimidine nucleoside phosphorylase-like, C-terminal domain"/>
    <property type="match status" value="1"/>
</dbReference>
<organism evidence="8 9">
    <name type="scientific">Candidatus Acidiferrum panamense</name>
    <dbReference type="NCBI Taxonomy" id="2741543"/>
    <lineage>
        <taxon>Bacteria</taxon>
        <taxon>Pseudomonadati</taxon>
        <taxon>Acidobacteriota</taxon>
        <taxon>Terriglobia</taxon>
        <taxon>Candidatus Acidiferrales</taxon>
        <taxon>Candidatus Acidiferrum</taxon>
    </lineage>
</organism>
<evidence type="ECO:0000256" key="3">
    <source>
        <dbReference type="ARBA" id="ARBA00011892"/>
    </source>
</evidence>
<comment type="caution">
    <text evidence="8">The sequence shown here is derived from an EMBL/GenBank/DDBJ whole genome shotgun (WGS) entry which is preliminary data.</text>
</comment>
<evidence type="ECO:0000313" key="8">
    <source>
        <dbReference type="EMBL" id="MBA0085395.1"/>
    </source>
</evidence>
<evidence type="ECO:0000313" key="9">
    <source>
        <dbReference type="Proteomes" id="UP000567293"/>
    </source>
</evidence>
<feature type="non-terminal residue" evidence="8">
    <location>
        <position position="1"/>
    </location>
</feature>
<evidence type="ECO:0000256" key="1">
    <source>
        <dbReference type="ARBA" id="ARBA00006915"/>
    </source>
</evidence>
<dbReference type="InterPro" id="IPR017872">
    <property type="entry name" value="Pyrmidine_PPase_CS"/>
</dbReference>
<dbReference type="FunFam" id="3.40.1030.10:FF:000003">
    <property type="entry name" value="Pyrimidine-nucleoside phosphorylase"/>
    <property type="match status" value="1"/>
</dbReference>
<dbReference type="PANTHER" id="PTHR10515:SF0">
    <property type="entry name" value="THYMIDINE PHOSPHORYLASE"/>
    <property type="match status" value="1"/>
</dbReference>
<dbReference type="Pfam" id="PF07831">
    <property type="entry name" value="PYNP_C"/>
    <property type="match status" value="1"/>
</dbReference>
<comment type="subunit">
    <text evidence="2">Homodimer.</text>
</comment>
<dbReference type="SMART" id="SM00941">
    <property type="entry name" value="PYNP_C"/>
    <property type="match status" value="1"/>
</dbReference>
<dbReference type="GO" id="GO:0004645">
    <property type="term" value="F:1,4-alpha-oligoglucan phosphorylase activity"/>
    <property type="evidence" value="ECO:0007669"/>
    <property type="project" value="InterPro"/>
</dbReference>
<evidence type="ECO:0000256" key="4">
    <source>
        <dbReference type="ARBA" id="ARBA00022676"/>
    </source>
</evidence>
<dbReference type="InterPro" id="IPR035902">
    <property type="entry name" value="Nuc_phospho_transferase"/>
</dbReference>
<dbReference type="GO" id="GO:0006206">
    <property type="term" value="P:pyrimidine nucleobase metabolic process"/>
    <property type="evidence" value="ECO:0007669"/>
    <property type="project" value="InterPro"/>
</dbReference>
<dbReference type="SUPFAM" id="SSF54680">
    <property type="entry name" value="Pyrimidine nucleoside phosphorylase C-terminal domain"/>
    <property type="match status" value="1"/>
</dbReference>
<dbReference type="Proteomes" id="UP000567293">
    <property type="component" value="Unassembled WGS sequence"/>
</dbReference>
<dbReference type="NCBIfam" id="NF004490">
    <property type="entry name" value="PRK05820.1"/>
    <property type="match status" value="1"/>
</dbReference>
<dbReference type="PANTHER" id="PTHR10515">
    <property type="entry name" value="THYMIDINE PHOSPHORYLASE"/>
    <property type="match status" value="1"/>
</dbReference>
<name>A0A7V8SWK3_9BACT</name>
<protein>
    <recommendedName>
        <fullName evidence="3">thymidine phosphorylase</fullName>
        <ecNumber evidence="3">2.4.2.4</ecNumber>
    </recommendedName>
</protein>
<dbReference type="EMBL" id="JACDQQ010001003">
    <property type="protein sequence ID" value="MBA0085395.1"/>
    <property type="molecule type" value="Genomic_DNA"/>
</dbReference>
<comment type="catalytic activity">
    <reaction evidence="6">
        <text>thymidine + phosphate = 2-deoxy-alpha-D-ribose 1-phosphate + thymine</text>
        <dbReference type="Rhea" id="RHEA:16037"/>
        <dbReference type="ChEBI" id="CHEBI:17748"/>
        <dbReference type="ChEBI" id="CHEBI:17821"/>
        <dbReference type="ChEBI" id="CHEBI:43474"/>
        <dbReference type="ChEBI" id="CHEBI:57259"/>
        <dbReference type="EC" id="2.4.2.4"/>
    </reaction>
</comment>
<evidence type="ECO:0000256" key="2">
    <source>
        <dbReference type="ARBA" id="ARBA00011738"/>
    </source>
</evidence>
<dbReference type="AlphaFoldDB" id="A0A7V8SWK3"/>
<keyword evidence="5 8" id="KW-0808">Transferase</keyword>
<sequence>DKTSLILAPIVAAGGLTVPMISGRGLGHTGGTLDKLEAIPGFNVNLSLAQFEHVLRKCGMGLIGQTAEIAPADKKIYALRDVTSTVENIGLISASIMSKKLAEGIDALVLDVKTGSGAFMKKEEDSARLAEVMVETGTRMGKKVVALVTDMDQPLGHMAGHANEVWESVEVLKGRGPADLRELSLELSAWMFFLGDRTRSVEEGRSLAERVVATGQALEKLRQGICLQAGDARVVDEPQRLPQARFHAAVTAASTGYITATNCENFGTALAMLGGGRERKGDHIDHSVGLEFHKRIGDRVEKNEKMVTIHYNSDAKLAEAKNLIASSYVLSERAPQGKRPLVRRIIGA</sequence>
<keyword evidence="4 8" id="KW-0328">Glycosyltransferase</keyword>
<evidence type="ECO:0000256" key="6">
    <source>
        <dbReference type="ARBA" id="ARBA00048550"/>
    </source>
</evidence>
<dbReference type="EC" id="2.4.2.4" evidence="3"/>
<accession>A0A7V8SWK3</accession>
<evidence type="ECO:0000256" key="5">
    <source>
        <dbReference type="ARBA" id="ARBA00022679"/>
    </source>
</evidence>
<dbReference type="GO" id="GO:0009032">
    <property type="term" value="F:thymidine phosphorylase activity"/>
    <property type="evidence" value="ECO:0007669"/>
    <property type="project" value="UniProtKB-EC"/>
</dbReference>
<proteinExistence type="inferred from homology"/>
<dbReference type="Pfam" id="PF00591">
    <property type="entry name" value="Glycos_transf_3"/>
    <property type="match status" value="1"/>
</dbReference>
<dbReference type="GO" id="GO:0006213">
    <property type="term" value="P:pyrimidine nucleoside metabolic process"/>
    <property type="evidence" value="ECO:0007669"/>
    <property type="project" value="InterPro"/>
</dbReference>
<evidence type="ECO:0000259" key="7">
    <source>
        <dbReference type="SMART" id="SM00941"/>
    </source>
</evidence>
<gene>
    <name evidence="8" type="ORF">HRJ53_10390</name>
</gene>
<dbReference type="InterPro" id="IPR000053">
    <property type="entry name" value="Thymidine/pyrmidine_PPase"/>
</dbReference>
<feature type="domain" description="Pyrimidine nucleoside phosphorylase C-terminal" evidence="7">
    <location>
        <begin position="257"/>
        <end position="331"/>
    </location>
</feature>
<keyword evidence="9" id="KW-1185">Reference proteome</keyword>
<dbReference type="InterPro" id="IPR000312">
    <property type="entry name" value="Glycosyl_Trfase_fam3"/>
</dbReference>
<dbReference type="Gene3D" id="3.40.1030.10">
    <property type="entry name" value="Nucleoside phosphorylase/phosphoribosyltransferase catalytic domain"/>
    <property type="match status" value="1"/>
</dbReference>